<feature type="transmembrane region" description="Helical" evidence="10">
    <location>
        <begin position="748"/>
        <end position="774"/>
    </location>
</feature>
<dbReference type="PROSITE" id="PS50893">
    <property type="entry name" value="ABC_TRANSPORTER_2"/>
    <property type="match status" value="1"/>
</dbReference>
<evidence type="ECO:0000256" key="7">
    <source>
        <dbReference type="ARBA" id="ARBA00022840"/>
    </source>
</evidence>
<organism evidence="12 13">
    <name type="scientific">Prunus yedoensis var. nudiflora</name>
    <dbReference type="NCBI Taxonomy" id="2094558"/>
    <lineage>
        <taxon>Eukaryota</taxon>
        <taxon>Viridiplantae</taxon>
        <taxon>Streptophyta</taxon>
        <taxon>Embryophyta</taxon>
        <taxon>Tracheophyta</taxon>
        <taxon>Spermatophyta</taxon>
        <taxon>Magnoliopsida</taxon>
        <taxon>eudicotyledons</taxon>
        <taxon>Gunneridae</taxon>
        <taxon>Pentapetalae</taxon>
        <taxon>rosids</taxon>
        <taxon>fabids</taxon>
        <taxon>Rosales</taxon>
        <taxon>Rosaceae</taxon>
        <taxon>Amygdaloideae</taxon>
        <taxon>Amygdaleae</taxon>
        <taxon>Prunus</taxon>
    </lineage>
</organism>
<dbReference type="InterPro" id="IPR013581">
    <property type="entry name" value="PDR_assoc"/>
</dbReference>
<dbReference type="Pfam" id="PF08370">
    <property type="entry name" value="PDR_assoc"/>
    <property type="match status" value="1"/>
</dbReference>
<dbReference type="InterPro" id="IPR034001">
    <property type="entry name" value="ABCG_PDR_1"/>
</dbReference>
<dbReference type="Proteomes" id="UP000250321">
    <property type="component" value="Unassembled WGS sequence"/>
</dbReference>
<feature type="transmembrane region" description="Helical" evidence="10">
    <location>
        <begin position="1112"/>
        <end position="1130"/>
    </location>
</feature>
<sequence>MDLAAEIGRSVRTSFHHHASSFRSTSDVRSINDNNDNETELQWAAIQRLPTFERLTDEQDNKGGGAISKSRVVDVTKLGALERHVFIEKLVKDIEGDNQRLLQKLKQRIDRVGLQLPTVEVRYQNLVVEAECEVVQGKPLPTLWTALKNILCAITQITGCKPQAYKLEILKGVSGIIKPSRMTLLLGPPGCGKTTFLQALAGKLNHSLKVRGETTYNGYKFSEFVPQKTSAYISQYDLHISELTVREALDFSARCQGVGNRADIMKEVSRREKQSGIVPEPDIDTYMKAISIEGLKNSLQTDYIMKILGLDICADTIVGDAMQRGISGGQKKRLTTGEMMISPARAFFMDEISTGLDSSTTFQIVTCLQQLTHVTDSTILVSLLQPTPETFALFDDIILMAEGKVVYHGPCNNVAEFFEQCGFRSPPRKGISDFLQEVVSRKDQAKYWYHEDQPYSYVTVDKFVNMFKDFHVGKKLDEELRQPFDKSECHKDALSFNIYSLRKWELLKACTAREWLLLKRNSFVHVFKSAQLVVVALVTMTVFSRTWMNIDDIHAKYYMASLFYTLIRLMTNGIAELSMTVFRLAVFYKQRDFYFYPAWAYSIPATILKIPFSLLDAFLWTSLTYYVIGYSPEPERFFKQIIILFLVHQVSISSFRLIASLVRTPSVAATIGLFSLIVMFLFGGFVIPKSSLPAWLEWGFWLSPLTYGEISASVNEFHAPRWQKVLSSNVTVGQQVLENRGLNFSDSFYWISIGALLGFWMVFNIGFTCALSYLKCMVLPFEPISISFQNVQYFVDTSKKMREQGFPPQRLQLLQDITGAFRPGILTALMGVSGAGKTTLMDVLSGRKTGGSIEGNIRIGGYPKVQETYARISGYCEQSDTHSLQITVGESVAYSAWLRLPAQIDRHTRSQFVKEVLQMIELDEIKDELVGIPGGSGISAEQRKRLTIASRACFKSIHNIHGRTDLRFRCQSSCYSYESCEKYCQYKEDCCMHNSPANSTGQFCQHCILTHLLLQGIPGVPKIKENYNPATWMLEVTGLSAEAQLAIDFARIYRGSHLCQKNSELVRELSFPEEGSKELHFSTRFPQNGWEQFKACLWKRHLSYWRSPRYNLGRLIFTAACLLLFGALLWQKGQKM</sequence>
<feature type="transmembrane region" description="Helical" evidence="10">
    <location>
        <begin position="640"/>
        <end position="659"/>
    </location>
</feature>
<dbReference type="Gene3D" id="3.40.50.300">
    <property type="entry name" value="P-loop containing nucleotide triphosphate hydrolases"/>
    <property type="match status" value="2"/>
</dbReference>
<dbReference type="OrthoDB" id="66620at2759"/>
<dbReference type="GO" id="GO:0140359">
    <property type="term" value="F:ABC-type transporter activity"/>
    <property type="evidence" value="ECO:0007669"/>
    <property type="project" value="InterPro"/>
</dbReference>
<feature type="transmembrane region" description="Helical" evidence="10">
    <location>
        <begin position="563"/>
        <end position="586"/>
    </location>
</feature>
<dbReference type="InterPro" id="IPR013525">
    <property type="entry name" value="ABC2_TM"/>
</dbReference>
<dbReference type="Pfam" id="PF00005">
    <property type="entry name" value="ABC_tran"/>
    <property type="match status" value="2"/>
</dbReference>
<evidence type="ECO:0000256" key="2">
    <source>
        <dbReference type="ARBA" id="ARBA00006012"/>
    </source>
</evidence>
<keyword evidence="5" id="KW-0677">Repeat</keyword>
<comment type="subcellular location">
    <subcellularLocation>
        <location evidence="1">Membrane</location>
        <topology evidence="1">Multi-pass membrane protein</topology>
    </subcellularLocation>
</comment>
<protein>
    <submittedName>
        <fullName evidence="12">Pleiotropic drug resistance protein 3</fullName>
    </submittedName>
</protein>
<evidence type="ECO:0000256" key="1">
    <source>
        <dbReference type="ARBA" id="ARBA00004141"/>
    </source>
</evidence>
<evidence type="ECO:0000256" key="10">
    <source>
        <dbReference type="SAM" id="Phobius"/>
    </source>
</evidence>
<keyword evidence="4 10" id="KW-0812">Transmembrane</keyword>
<evidence type="ECO:0000313" key="13">
    <source>
        <dbReference type="Proteomes" id="UP000250321"/>
    </source>
</evidence>
<feature type="transmembrane region" description="Helical" evidence="10">
    <location>
        <begin position="598"/>
        <end position="620"/>
    </location>
</feature>
<evidence type="ECO:0000256" key="3">
    <source>
        <dbReference type="ARBA" id="ARBA00022448"/>
    </source>
</evidence>
<feature type="domain" description="ABC transporter" evidence="11">
    <location>
        <begin position="145"/>
        <end position="427"/>
    </location>
</feature>
<dbReference type="InterPro" id="IPR003593">
    <property type="entry name" value="AAA+_ATPase"/>
</dbReference>
<evidence type="ECO:0000256" key="5">
    <source>
        <dbReference type="ARBA" id="ARBA00022737"/>
    </source>
</evidence>
<feature type="transmembrane region" description="Helical" evidence="10">
    <location>
        <begin position="666"/>
        <end position="687"/>
    </location>
</feature>
<dbReference type="FunFam" id="3.40.50.300:FF:003489">
    <property type="entry name" value="ABC transporter G family member 39"/>
    <property type="match status" value="1"/>
</dbReference>
<comment type="caution">
    <text evidence="12">The sequence shown here is derived from an EMBL/GenBank/DDBJ whole genome shotgun (WGS) entry which is preliminary data.</text>
</comment>
<dbReference type="STRING" id="2094558.A0A314YPK3"/>
<name>A0A314YPK3_PRUYE</name>
<dbReference type="AlphaFoldDB" id="A0A314YPK3"/>
<gene>
    <name evidence="12" type="ORF">Pyn_10597</name>
</gene>
<dbReference type="GO" id="GO:0016887">
    <property type="term" value="F:ATP hydrolysis activity"/>
    <property type="evidence" value="ECO:0007669"/>
    <property type="project" value="InterPro"/>
</dbReference>
<dbReference type="InterPro" id="IPR003439">
    <property type="entry name" value="ABC_transporter-like_ATP-bd"/>
</dbReference>
<dbReference type="PANTHER" id="PTHR19241">
    <property type="entry name" value="ATP-BINDING CASSETTE TRANSPORTER"/>
    <property type="match status" value="1"/>
</dbReference>
<dbReference type="Pfam" id="PF01061">
    <property type="entry name" value="ABC2_membrane"/>
    <property type="match status" value="1"/>
</dbReference>
<evidence type="ECO:0000256" key="6">
    <source>
        <dbReference type="ARBA" id="ARBA00022741"/>
    </source>
</evidence>
<dbReference type="CDD" id="cd03233">
    <property type="entry name" value="ABCG_PDR_domain1"/>
    <property type="match status" value="1"/>
</dbReference>
<dbReference type="GO" id="GO:0005524">
    <property type="term" value="F:ATP binding"/>
    <property type="evidence" value="ECO:0007669"/>
    <property type="project" value="UniProtKB-KW"/>
</dbReference>
<evidence type="ECO:0000256" key="9">
    <source>
        <dbReference type="ARBA" id="ARBA00023136"/>
    </source>
</evidence>
<dbReference type="InterPro" id="IPR043926">
    <property type="entry name" value="ABCG_dom"/>
</dbReference>
<evidence type="ECO:0000313" key="12">
    <source>
        <dbReference type="EMBL" id="PQQ06734.1"/>
    </source>
</evidence>
<dbReference type="EMBL" id="PJQY01000938">
    <property type="protein sequence ID" value="PQQ06734.1"/>
    <property type="molecule type" value="Genomic_DNA"/>
</dbReference>
<keyword evidence="9 10" id="KW-0472">Membrane</keyword>
<keyword evidence="6" id="KW-0547">Nucleotide-binding</keyword>
<dbReference type="SUPFAM" id="SSF52540">
    <property type="entry name" value="P-loop containing nucleoside triphosphate hydrolases"/>
    <property type="match status" value="2"/>
</dbReference>
<dbReference type="SMART" id="SM00382">
    <property type="entry name" value="AAA"/>
    <property type="match status" value="1"/>
</dbReference>
<dbReference type="GO" id="GO:0005886">
    <property type="term" value="C:plasma membrane"/>
    <property type="evidence" value="ECO:0007669"/>
    <property type="project" value="UniProtKB-ARBA"/>
</dbReference>
<accession>A0A314YPK3</accession>
<dbReference type="Pfam" id="PF19055">
    <property type="entry name" value="ABC2_membrane_7"/>
    <property type="match status" value="1"/>
</dbReference>
<reference evidence="12 13" key="1">
    <citation type="submission" date="2018-02" db="EMBL/GenBank/DDBJ databases">
        <title>Draft genome of wild Prunus yedoensis var. nudiflora.</title>
        <authorList>
            <person name="Baek S."/>
            <person name="Kim J.-H."/>
            <person name="Choi K."/>
            <person name="Kim G.-B."/>
            <person name="Cho A."/>
            <person name="Jang H."/>
            <person name="Shin C.-H."/>
            <person name="Yu H.-J."/>
            <person name="Mun J.-H."/>
        </authorList>
    </citation>
    <scope>NUCLEOTIDE SEQUENCE [LARGE SCALE GENOMIC DNA]</scope>
    <source>
        <strain evidence="13">cv. Jeju island</strain>
        <tissue evidence="12">Leaf</tissue>
    </source>
</reference>
<evidence type="ECO:0000256" key="8">
    <source>
        <dbReference type="ARBA" id="ARBA00022989"/>
    </source>
</evidence>
<keyword evidence="3" id="KW-0813">Transport</keyword>
<keyword evidence="13" id="KW-1185">Reference proteome</keyword>
<comment type="similarity">
    <text evidence="2">Belongs to the ABC transporter superfamily. ABCG family. PDR (TC 3.A.1.205) subfamily.</text>
</comment>
<dbReference type="InterPro" id="IPR027417">
    <property type="entry name" value="P-loop_NTPase"/>
</dbReference>
<evidence type="ECO:0000259" key="11">
    <source>
        <dbReference type="PROSITE" id="PS50893"/>
    </source>
</evidence>
<keyword evidence="7" id="KW-0067">ATP-binding</keyword>
<evidence type="ECO:0000256" key="4">
    <source>
        <dbReference type="ARBA" id="ARBA00022692"/>
    </source>
</evidence>
<dbReference type="FunFam" id="3.40.50.300:FF:000179">
    <property type="entry name" value="ABC transporter G family member 34"/>
    <property type="match status" value="1"/>
</dbReference>
<proteinExistence type="inferred from homology"/>
<keyword evidence="8 10" id="KW-1133">Transmembrane helix</keyword>